<proteinExistence type="predicted"/>
<organism evidence="3 4">
    <name type="scientific">Nitrospirillum iridis</name>
    <dbReference type="NCBI Taxonomy" id="765888"/>
    <lineage>
        <taxon>Bacteria</taxon>
        <taxon>Pseudomonadati</taxon>
        <taxon>Pseudomonadota</taxon>
        <taxon>Alphaproteobacteria</taxon>
        <taxon>Rhodospirillales</taxon>
        <taxon>Azospirillaceae</taxon>
        <taxon>Nitrospirillum</taxon>
    </lineage>
</organism>
<reference evidence="3 4" key="1">
    <citation type="submission" date="2020-08" db="EMBL/GenBank/DDBJ databases">
        <title>Genomic Encyclopedia of Type Strains, Phase IV (KMG-IV): sequencing the most valuable type-strain genomes for metagenomic binning, comparative biology and taxonomic classification.</title>
        <authorList>
            <person name="Goeker M."/>
        </authorList>
    </citation>
    <scope>NUCLEOTIDE SEQUENCE [LARGE SCALE GENOMIC DNA]</scope>
    <source>
        <strain evidence="3 4">DSM 22198</strain>
    </source>
</reference>
<evidence type="ECO:0000256" key="2">
    <source>
        <dbReference type="SAM" id="Phobius"/>
    </source>
</evidence>
<protein>
    <recommendedName>
        <fullName evidence="5">Fimbrial assembly protein</fullName>
    </recommendedName>
</protein>
<comment type="caution">
    <text evidence="3">The sequence shown here is derived from an EMBL/GenBank/DDBJ whole genome shotgun (WGS) entry which is preliminary data.</text>
</comment>
<dbReference type="InterPro" id="IPR007813">
    <property type="entry name" value="PilN"/>
</dbReference>
<keyword evidence="2" id="KW-0812">Transmembrane</keyword>
<evidence type="ECO:0000256" key="1">
    <source>
        <dbReference type="SAM" id="MobiDB-lite"/>
    </source>
</evidence>
<accession>A0A7X0B2U5</accession>
<evidence type="ECO:0000313" key="3">
    <source>
        <dbReference type="EMBL" id="MBB6253386.1"/>
    </source>
</evidence>
<feature type="region of interest" description="Disordered" evidence="1">
    <location>
        <begin position="312"/>
        <end position="334"/>
    </location>
</feature>
<sequence length="334" mass="36317">MKRARLLALLASTVDGVADGFAWALPTRFSRYLGLLPRVVRLPPGGEGAVGSVGRGPARLVLDAQDVYTIDLPLPRGVSVDPWAQARMQAHRFMPLKPALLAWDLVTLREAGQRFARVSMVRRAVLDAALRSNTGVIEVTTDGVRPQPQFLRLEPRRLRLRALRILILLAVPVLTVPVPLLLATWILDQQTRHMEQKLKALSEDVKAVRMLRERAEVLGNVLDHSGGLLVQPSRGRLLDEVARVLPDDAWLQELSMSADGLVLQGRSANAEDVLARFRDEPLFTDVHLSTPAGVDGAGAFSLTFSIARTGGLDGAPEARGSGTPSDTSPVKGMR</sequence>
<keyword evidence="2" id="KW-0472">Membrane</keyword>
<evidence type="ECO:0000313" key="4">
    <source>
        <dbReference type="Proteomes" id="UP000539175"/>
    </source>
</evidence>
<name>A0A7X0B2U5_9PROT</name>
<dbReference type="AlphaFoldDB" id="A0A7X0B2U5"/>
<dbReference type="EMBL" id="JACIIZ010000011">
    <property type="protein sequence ID" value="MBB6253386.1"/>
    <property type="molecule type" value="Genomic_DNA"/>
</dbReference>
<evidence type="ECO:0008006" key="5">
    <source>
        <dbReference type="Google" id="ProtNLM"/>
    </source>
</evidence>
<feature type="transmembrane region" description="Helical" evidence="2">
    <location>
        <begin position="165"/>
        <end position="187"/>
    </location>
</feature>
<gene>
    <name evidence="3" type="ORF">FHS74_003955</name>
</gene>
<dbReference type="Pfam" id="PF05137">
    <property type="entry name" value="PilN"/>
    <property type="match status" value="1"/>
</dbReference>
<dbReference type="RefSeq" id="WP_184803785.1">
    <property type="nucleotide sequence ID" value="NZ_JACIIZ010000011.1"/>
</dbReference>
<dbReference type="Proteomes" id="UP000539175">
    <property type="component" value="Unassembled WGS sequence"/>
</dbReference>
<keyword evidence="4" id="KW-1185">Reference proteome</keyword>
<keyword evidence="2" id="KW-1133">Transmembrane helix</keyword>